<evidence type="ECO:0000256" key="2">
    <source>
        <dbReference type="ARBA" id="ARBA00004141"/>
    </source>
</evidence>
<dbReference type="InterPro" id="IPR054700">
    <property type="entry name" value="MddA"/>
</dbReference>
<keyword evidence="7" id="KW-0949">S-adenosyl-L-methionine</keyword>
<evidence type="ECO:0000256" key="11">
    <source>
        <dbReference type="ARBA" id="ARBA00048134"/>
    </source>
</evidence>
<reference evidence="13 14" key="1">
    <citation type="submission" date="2022-11" db="EMBL/GenBank/DDBJ databases">
        <title>Minimal conservation of predation-associated metabolite biosynthetic gene clusters underscores biosynthetic potential of Myxococcota including descriptions for ten novel species: Archangium lansinium sp. nov., Myxococcus landrumus sp. nov., Nannocystis bai.</title>
        <authorList>
            <person name="Ahearne A."/>
            <person name="Stevens C."/>
            <person name="Dowd S."/>
        </authorList>
    </citation>
    <scope>NUCLEOTIDE SEQUENCE [LARGE SCALE GENOMIC DNA]</scope>
    <source>
        <strain evidence="13 14">BB15-2</strain>
    </source>
</reference>
<gene>
    <name evidence="13" type="ORF">POL25_34260</name>
</gene>
<dbReference type="EMBL" id="JAQNDL010000003">
    <property type="protein sequence ID" value="MDC0722021.1"/>
    <property type="molecule type" value="Genomic_DNA"/>
</dbReference>
<dbReference type="Gene3D" id="1.20.120.1630">
    <property type="match status" value="1"/>
</dbReference>
<dbReference type="RefSeq" id="WP_272090521.1">
    <property type="nucleotide sequence ID" value="NZ_JAQNDL010000003.1"/>
</dbReference>
<dbReference type="InterPro" id="IPR033580">
    <property type="entry name" value="Nurim-like"/>
</dbReference>
<comment type="caution">
    <text evidence="13">The sequence shown here is derived from an EMBL/GenBank/DDBJ whole genome shotgun (WGS) entry which is preliminary data.</text>
</comment>
<evidence type="ECO:0000256" key="1">
    <source>
        <dbReference type="ARBA" id="ARBA00002096"/>
    </source>
</evidence>
<sequence length="243" mass="27207">MARLLVLVHGVVAYIVFLAVFTYFVGFVADIGVPRAIDDGPVVPWPRALAIDLALIAGFAVQHSVMARPWFKRMWTVFVPEPAERSTYVLLAALQLALTMGAWHPLPATLWQLGDGRLAGLVHLVAALGWGLVLVSTFAIDHFHLFGLRQAVCHWLGRPAREPEFRVRGPYRLVRHPLMLGFLLAFWAAPTMSVGHLVFALAMTLYIFVALELEERDLRAQHGAHYAGYSTKIPRLNPFARRR</sequence>
<organism evidence="13 14">
    <name type="scientific">Nannocystis bainbridge</name>
    <dbReference type="NCBI Taxonomy" id="2995303"/>
    <lineage>
        <taxon>Bacteria</taxon>
        <taxon>Pseudomonadati</taxon>
        <taxon>Myxococcota</taxon>
        <taxon>Polyangia</taxon>
        <taxon>Nannocystales</taxon>
        <taxon>Nannocystaceae</taxon>
        <taxon>Nannocystis</taxon>
    </lineage>
</organism>
<protein>
    <recommendedName>
        <fullName evidence="4">methanethiol S-methyltransferase</fullName>
        <ecNumber evidence="4">2.1.1.334</ecNumber>
    </recommendedName>
</protein>
<evidence type="ECO:0000256" key="8">
    <source>
        <dbReference type="ARBA" id="ARBA00022692"/>
    </source>
</evidence>
<evidence type="ECO:0000256" key="7">
    <source>
        <dbReference type="ARBA" id="ARBA00022691"/>
    </source>
</evidence>
<comment type="subcellular location">
    <subcellularLocation>
        <location evidence="2">Membrane</location>
        <topology evidence="2">Multi-pass membrane protein</topology>
    </subcellularLocation>
</comment>
<evidence type="ECO:0000256" key="5">
    <source>
        <dbReference type="ARBA" id="ARBA00022603"/>
    </source>
</evidence>
<name>A0ABT5E836_9BACT</name>
<dbReference type="EC" id="2.1.1.334" evidence="4"/>
<proteinExistence type="inferred from homology"/>
<evidence type="ECO:0000256" key="6">
    <source>
        <dbReference type="ARBA" id="ARBA00022679"/>
    </source>
</evidence>
<comment type="function">
    <text evidence="1">Catalyzes the methylation of methanethiol (MeSH) to yield dimethylsulphide (DMS).</text>
</comment>
<evidence type="ECO:0000256" key="3">
    <source>
        <dbReference type="ARBA" id="ARBA00010631"/>
    </source>
</evidence>
<evidence type="ECO:0000256" key="9">
    <source>
        <dbReference type="ARBA" id="ARBA00022989"/>
    </source>
</evidence>
<dbReference type="NCBIfam" id="NF045656">
    <property type="entry name" value="MeththiolMtaseMddA"/>
    <property type="match status" value="1"/>
</dbReference>
<feature type="transmembrane region" description="Helical" evidence="12">
    <location>
        <begin position="118"/>
        <end position="140"/>
    </location>
</feature>
<keyword evidence="8 12" id="KW-0812">Transmembrane</keyword>
<keyword evidence="5" id="KW-0489">Methyltransferase</keyword>
<keyword evidence="14" id="KW-1185">Reference proteome</keyword>
<keyword evidence="10 12" id="KW-0472">Membrane</keyword>
<dbReference type="Proteomes" id="UP001221686">
    <property type="component" value="Unassembled WGS sequence"/>
</dbReference>
<feature type="transmembrane region" description="Helical" evidence="12">
    <location>
        <begin position="195"/>
        <end position="213"/>
    </location>
</feature>
<evidence type="ECO:0000256" key="4">
    <source>
        <dbReference type="ARBA" id="ARBA00012149"/>
    </source>
</evidence>
<comment type="similarity">
    <text evidence="3">Belongs to the nurim family.</text>
</comment>
<feature type="transmembrane region" description="Helical" evidence="12">
    <location>
        <begin position="7"/>
        <end position="29"/>
    </location>
</feature>
<dbReference type="PANTHER" id="PTHR31040">
    <property type="entry name" value="NURIM"/>
    <property type="match status" value="1"/>
</dbReference>
<evidence type="ECO:0000256" key="12">
    <source>
        <dbReference type="SAM" id="Phobius"/>
    </source>
</evidence>
<feature type="transmembrane region" description="Helical" evidence="12">
    <location>
        <begin position="49"/>
        <end position="67"/>
    </location>
</feature>
<comment type="catalytic activity">
    <reaction evidence="11">
        <text>methanethiol + S-adenosyl-L-methionine = dimethyl sulfide + S-adenosyl-L-homocysteine + H(+)</text>
        <dbReference type="Rhea" id="RHEA:50428"/>
        <dbReference type="ChEBI" id="CHEBI:15378"/>
        <dbReference type="ChEBI" id="CHEBI:16007"/>
        <dbReference type="ChEBI" id="CHEBI:17437"/>
        <dbReference type="ChEBI" id="CHEBI:57856"/>
        <dbReference type="ChEBI" id="CHEBI:59789"/>
        <dbReference type="EC" id="2.1.1.334"/>
    </reaction>
</comment>
<evidence type="ECO:0000313" key="14">
    <source>
        <dbReference type="Proteomes" id="UP001221686"/>
    </source>
</evidence>
<evidence type="ECO:0000313" key="13">
    <source>
        <dbReference type="EMBL" id="MDC0722021.1"/>
    </source>
</evidence>
<dbReference type="PANTHER" id="PTHR31040:SF1">
    <property type="entry name" value="NURIM"/>
    <property type="match status" value="1"/>
</dbReference>
<keyword evidence="9 12" id="KW-1133">Transmembrane helix</keyword>
<accession>A0ABT5E836</accession>
<keyword evidence="6" id="KW-0808">Transferase</keyword>
<evidence type="ECO:0000256" key="10">
    <source>
        <dbReference type="ARBA" id="ARBA00023136"/>
    </source>
</evidence>